<dbReference type="AlphaFoldDB" id="A0A5R9KJK1"/>
<feature type="binding site" evidence="16">
    <location>
        <position position="56"/>
    </location>
    <ligand>
        <name>S-adenosyl-L-methionine</name>
        <dbReference type="ChEBI" id="CHEBI:59789"/>
        <label>1</label>
    </ligand>
</feature>
<comment type="catalytic activity">
    <reaction evidence="14 15">
        <text>coproporphyrinogen III + 2 S-adenosyl-L-methionine = protoporphyrinogen IX + 2 5'-deoxyadenosine + 2 L-methionine + 2 CO2</text>
        <dbReference type="Rhea" id="RHEA:15425"/>
        <dbReference type="ChEBI" id="CHEBI:16526"/>
        <dbReference type="ChEBI" id="CHEBI:17319"/>
        <dbReference type="ChEBI" id="CHEBI:57307"/>
        <dbReference type="ChEBI" id="CHEBI:57309"/>
        <dbReference type="ChEBI" id="CHEBI:57844"/>
        <dbReference type="ChEBI" id="CHEBI:59789"/>
        <dbReference type="EC" id="1.3.98.3"/>
    </reaction>
</comment>
<comment type="pathway">
    <text evidence="2 15">Porphyrin-containing compound metabolism; protoporphyrin-IX biosynthesis; protoporphyrinogen-IX from coproporphyrinogen-III (AdoMet route): step 1/1.</text>
</comment>
<feature type="binding site" evidence="17">
    <location>
        <position position="66"/>
    </location>
    <ligand>
        <name>[4Fe-4S] cluster</name>
        <dbReference type="ChEBI" id="CHEBI:49883"/>
        <note>4Fe-4S-S-AdoMet</note>
    </ligand>
</feature>
<evidence type="ECO:0000256" key="15">
    <source>
        <dbReference type="PIRNR" id="PIRNR000167"/>
    </source>
</evidence>
<protein>
    <recommendedName>
        <fullName evidence="15">Coproporphyrinogen-III oxidase</fullName>
        <ecNumber evidence="15">1.3.98.3</ecNumber>
    </recommendedName>
</protein>
<dbReference type="InterPro" id="IPR023404">
    <property type="entry name" value="rSAM_horseshoe"/>
</dbReference>
<dbReference type="PANTHER" id="PTHR13932:SF6">
    <property type="entry name" value="OXYGEN-INDEPENDENT COPROPORPHYRINOGEN III OXIDASE"/>
    <property type="match status" value="1"/>
</dbReference>
<dbReference type="Gene3D" id="3.80.30.20">
    <property type="entry name" value="tm_1862 like domain"/>
    <property type="match status" value="1"/>
</dbReference>
<feature type="binding site" evidence="16">
    <location>
        <position position="331"/>
    </location>
    <ligand>
        <name>S-adenosyl-L-methionine</name>
        <dbReference type="ChEBI" id="CHEBI:59789"/>
        <label>1</label>
    </ligand>
</feature>
<feature type="binding site" evidence="16">
    <location>
        <position position="174"/>
    </location>
    <ligand>
        <name>S-adenosyl-L-methionine</name>
        <dbReference type="ChEBI" id="CHEBI:59789"/>
        <label>2</label>
    </ligand>
</feature>
<evidence type="ECO:0000256" key="1">
    <source>
        <dbReference type="ARBA" id="ARBA00004496"/>
    </source>
</evidence>
<dbReference type="GO" id="GO:0046872">
    <property type="term" value="F:metal ion binding"/>
    <property type="evidence" value="ECO:0007669"/>
    <property type="project" value="UniProtKB-KW"/>
</dbReference>
<organism evidence="19 20">
    <name type="scientific">Dyadobacter sediminis</name>
    <dbReference type="NCBI Taxonomy" id="1493691"/>
    <lineage>
        <taxon>Bacteria</taxon>
        <taxon>Pseudomonadati</taxon>
        <taxon>Bacteroidota</taxon>
        <taxon>Cytophagia</taxon>
        <taxon>Cytophagales</taxon>
        <taxon>Spirosomataceae</taxon>
        <taxon>Dyadobacter</taxon>
    </lineage>
</organism>
<dbReference type="SUPFAM" id="SSF102114">
    <property type="entry name" value="Radical SAM enzymes"/>
    <property type="match status" value="1"/>
</dbReference>
<dbReference type="InterPro" id="IPR006638">
    <property type="entry name" value="Elp3/MiaA/NifB-like_rSAM"/>
</dbReference>
<evidence type="ECO:0000256" key="3">
    <source>
        <dbReference type="ARBA" id="ARBA00005493"/>
    </source>
</evidence>
<comment type="similarity">
    <text evidence="3 15">Belongs to the anaerobic coproporphyrinogen-III oxidase family.</text>
</comment>
<dbReference type="NCBIfam" id="TIGR00538">
    <property type="entry name" value="hemN"/>
    <property type="match status" value="1"/>
</dbReference>
<feature type="domain" description="Radical SAM core" evidence="18">
    <location>
        <begin position="47"/>
        <end position="285"/>
    </location>
</feature>
<comment type="caution">
    <text evidence="19">The sequence shown here is derived from an EMBL/GenBank/DDBJ whole genome shotgun (WGS) entry which is preliminary data.</text>
</comment>
<dbReference type="GO" id="GO:0006782">
    <property type="term" value="P:protoporphyrinogen IX biosynthetic process"/>
    <property type="evidence" value="ECO:0007669"/>
    <property type="project" value="UniProtKB-UniPathway"/>
</dbReference>
<dbReference type="Gene3D" id="1.10.10.920">
    <property type="match status" value="1"/>
</dbReference>
<dbReference type="Proteomes" id="UP000309788">
    <property type="component" value="Unassembled WGS sequence"/>
</dbReference>
<evidence type="ECO:0000256" key="4">
    <source>
        <dbReference type="ARBA" id="ARBA00011245"/>
    </source>
</evidence>
<evidence type="ECO:0000256" key="14">
    <source>
        <dbReference type="ARBA" id="ARBA00048321"/>
    </source>
</evidence>
<proteinExistence type="inferred from homology"/>
<dbReference type="Pfam" id="PF04055">
    <property type="entry name" value="Radical_SAM"/>
    <property type="match status" value="1"/>
</dbReference>
<keyword evidence="10 15" id="KW-0408">Iron</keyword>
<dbReference type="InterPro" id="IPR007197">
    <property type="entry name" value="rSAM"/>
</dbReference>
<dbReference type="SFLD" id="SFLDS00029">
    <property type="entry name" value="Radical_SAM"/>
    <property type="match status" value="1"/>
</dbReference>
<evidence type="ECO:0000256" key="7">
    <source>
        <dbReference type="ARBA" id="ARBA00022691"/>
    </source>
</evidence>
<accession>A0A5R9KJK1</accession>
<dbReference type="InterPro" id="IPR004558">
    <property type="entry name" value="Coprogen_oxidase_HemN"/>
</dbReference>
<evidence type="ECO:0000313" key="20">
    <source>
        <dbReference type="Proteomes" id="UP000309788"/>
    </source>
</evidence>
<dbReference type="EMBL" id="VCEI01000011">
    <property type="protein sequence ID" value="TLU96372.1"/>
    <property type="molecule type" value="Genomic_DNA"/>
</dbReference>
<dbReference type="GO" id="GO:0005737">
    <property type="term" value="C:cytoplasm"/>
    <property type="evidence" value="ECO:0007669"/>
    <property type="project" value="UniProtKB-SubCell"/>
</dbReference>
<comment type="subcellular location">
    <subcellularLocation>
        <location evidence="1 15">Cytoplasm</location>
    </subcellularLocation>
</comment>
<evidence type="ECO:0000259" key="18">
    <source>
        <dbReference type="PROSITE" id="PS51918"/>
    </source>
</evidence>
<dbReference type="SFLD" id="SFLDG01065">
    <property type="entry name" value="anaerobic_coproporphyrinogen-I"/>
    <property type="match status" value="1"/>
</dbReference>
<feature type="binding site" evidence="16">
    <location>
        <begin position="115"/>
        <end position="116"/>
    </location>
    <ligand>
        <name>S-adenosyl-L-methionine</name>
        <dbReference type="ChEBI" id="CHEBI:59789"/>
        <label>2</label>
    </ligand>
</feature>
<dbReference type="SMART" id="SM00729">
    <property type="entry name" value="Elp3"/>
    <property type="match status" value="1"/>
</dbReference>
<dbReference type="InterPro" id="IPR058240">
    <property type="entry name" value="rSAM_sf"/>
</dbReference>
<sequence length="455" mass="52707">MHKELLFKYNTPGPRYTSYPTVPYWQKTPPDQRQWLDQVQHTYTASRLSGEGISLYIHLPFCESLCTYCGCNTRITVNHAVEKKYIEALLAEWAMYLTAFGDTRPVIREIHLGGGTPTFFSPENLQRLILGLLEGSVVHEKAQFGFEAHPGNTTEAHLQILFDLGFRRISIGVQDFNPVVLAIINRQQTYEQVKALTLRAREIGYTSVNYDIVYGLPHQKVCYMMETMQRVVRLKPDRIAFYSYAHVPWIKPGQRSFTEKDLPDPDKKMAIYETGRNVLEMSGYQDIGMDHFALATDELYKAQQEKRLHRNFMGYTDTRTQLLIGLGASAISDSWRGYVQNEKKVEDYYARIHANELPVFRGHLLTKDDLILRKHILRLMTEFETSWKNPGEVCADVYRSVERLAEMEFDELVELEPYGVKITEKGKPFVRNICMAFDARLWESQPETQLFSQTV</sequence>
<keyword evidence="11 15" id="KW-0411">Iron-sulfur</keyword>
<evidence type="ECO:0000256" key="13">
    <source>
        <dbReference type="ARBA" id="ARBA00024295"/>
    </source>
</evidence>
<comment type="function">
    <text evidence="13">Involved in the heme biosynthesis. Catalyzes the anaerobic oxidative decarboxylation of propionate groups of rings A and B of coproporphyrinogen III to yield the vinyl groups in protoporphyrinogen IX.</text>
</comment>
<evidence type="ECO:0000313" key="19">
    <source>
        <dbReference type="EMBL" id="TLU96372.1"/>
    </source>
</evidence>
<keyword evidence="9 15" id="KW-0560">Oxidoreductase</keyword>
<reference evidence="19 20" key="1">
    <citation type="submission" date="2019-05" db="EMBL/GenBank/DDBJ databases">
        <authorList>
            <person name="Qu J.-H."/>
        </authorList>
    </citation>
    <scope>NUCLEOTIDE SEQUENCE [LARGE SCALE GENOMIC DNA]</scope>
    <source>
        <strain evidence="19 20">Z12</strain>
    </source>
</reference>
<feature type="binding site" evidence="16">
    <location>
        <position position="147"/>
    </location>
    <ligand>
        <name>S-adenosyl-L-methionine</name>
        <dbReference type="ChEBI" id="CHEBI:59789"/>
        <label>1</label>
    </ligand>
</feature>
<evidence type="ECO:0000256" key="10">
    <source>
        <dbReference type="ARBA" id="ARBA00023004"/>
    </source>
</evidence>
<gene>
    <name evidence="19" type="primary">hemN</name>
    <name evidence="19" type="ORF">FEM55_04340</name>
</gene>
<evidence type="ECO:0000256" key="8">
    <source>
        <dbReference type="ARBA" id="ARBA00022723"/>
    </source>
</evidence>
<keyword evidence="5 15" id="KW-0004">4Fe-4S</keyword>
<dbReference type="PIRSF" id="PIRSF000167">
    <property type="entry name" value="HemN"/>
    <property type="match status" value="1"/>
</dbReference>
<feature type="binding site" evidence="17">
    <location>
        <position position="69"/>
    </location>
    <ligand>
        <name>[4Fe-4S] cluster</name>
        <dbReference type="ChEBI" id="CHEBI:49883"/>
        <note>4Fe-4S-S-AdoMet</note>
    </ligand>
</feature>
<dbReference type="OrthoDB" id="9808022at2"/>
<dbReference type="GO" id="GO:0051989">
    <property type="term" value="F:coproporphyrinogen dehydrogenase activity"/>
    <property type="evidence" value="ECO:0007669"/>
    <property type="project" value="UniProtKB-EC"/>
</dbReference>
<evidence type="ECO:0000256" key="17">
    <source>
        <dbReference type="PIRSR" id="PIRSR000167-2"/>
    </source>
</evidence>
<feature type="binding site" evidence="16">
    <location>
        <position position="211"/>
    </location>
    <ligand>
        <name>S-adenosyl-L-methionine</name>
        <dbReference type="ChEBI" id="CHEBI:59789"/>
        <label>2</label>
    </ligand>
</feature>
<keyword evidence="6 15" id="KW-0963">Cytoplasm</keyword>
<feature type="binding site" evidence="16">
    <location>
        <position position="186"/>
    </location>
    <ligand>
        <name>S-adenosyl-L-methionine</name>
        <dbReference type="ChEBI" id="CHEBI:59789"/>
        <label>2</label>
    </ligand>
</feature>
<evidence type="ECO:0000256" key="6">
    <source>
        <dbReference type="ARBA" id="ARBA00022490"/>
    </source>
</evidence>
<dbReference type="RefSeq" id="WP_138280066.1">
    <property type="nucleotide sequence ID" value="NZ_BMGE01000001.1"/>
</dbReference>
<keyword evidence="7 15" id="KW-0949">S-adenosyl-L-methionine</keyword>
<feature type="binding site" evidence="16">
    <location>
        <position position="114"/>
    </location>
    <ligand>
        <name>S-adenosyl-L-methionine</name>
        <dbReference type="ChEBI" id="CHEBI:59789"/>
        <label>1</label>
    </ligand>
</feature>
<evidence type="ECO:0000256" key="9">
    <source>
        <dbReference type="ARBA" id="ARBA00023002"/>
    </source>
</evidence>
<dbReference type="GO" id="GO:0051539">
    <property type="term" value="F:4 iron, 4 sulfur cluster binding"/>
    <property type="evidence" value="ECO:0007669"/>
    <property type="project" value="UniProtKB-KW"/>
</dbReference>
<feature type="binding site" evidence="16">
    <location>
        <begin position="68"/>
        <end position="70"/>
    </location>
    <ligand>
        <name>S-adenosyl-L-methionine</name>
        <dbReference type="ChEBI" id="CHEBI:59789"/>
        <label>2</label>
    </ligand>
</feature>
<dbReference type="EC" id="1.3.98.3" evidence="15"/>
<feature type="binding site" evidence="16">
    <location>
        <position position="245"/>
    </location>
    <ligand>
        <name>S-adenosyl-L-methionine</name>
        <dbReference type="ChEBI" id="CHEBI:59789"/>
        <label>2</label>
    </ligand>
</feature>
<comment type="cofactor">
    <cofactor evidence="15 17">
        <name>[4Fe-4S] cluster</name>
        <dbReference type="ChEBI" id="CHEBI:49883"/>
    </cofactor>
    <text evidence="15 17">Binds 1 [4Fe-4S] cluster. The cluster is coordinated with 3 cysteines and an exchangeable S-adenosyl-L-methionine.</text>
</comment>
<evidence type="ECO:0000256" key="16">
    <source>
        <dbReference type="PIRSR" id="PIRSR000167-1"/>
    </source>
</evidence>
<comment type="subunit">
    <text evidence="4">Monomer.</text>
</comment>
<evidence type="ECO:0000256" key="12">
    <source>
        <dbReference type="ARBA" id="ARBA00023244"/>
    </source>
</evidence>
<dbReference type="PROSITE" id="PS51918">
    <property type="entry name" value="RADICAL_SAM"/>
    <property type="match status" value="1"/>
</dbReference>
<keyword evidence="12 15" id="KW-0627">Porphyrin biosynthesis</keyword>
<keyword evidence="20" id="KW-1185">Reference proteome</keyword>
<dbReference type="UniPathway" id="UPA00251">
    <property type="reaction ID" value="UER00323"/>
</dbReference>
<evidence type="ECO:0000256" key="2">
    <source>
        <dbReference type="ARBA" id="ARBA00004785"/>
    </source>
</evidence>
<dbReference type="InterPro" id="IPR034505">
    <property type="entry name" value="Coproporphyrinogen-III_oxidase"/>
</dbReference>
<evidence type="ECO:0000256" key="5">
    <source>
        <dbReference type="ARBA" id="ARBA00022485"/>
    </source>
</evidence>
<dbReference type="GO" id="GO:0004109">
    <property type="term" value="F:coproporphyrinogen oxidase activity"/>
    <property type="evidence" value="ECO:0007669"/>
    <property type="project" value="InterPro"/>
</dbReference>
<keyword evidence="8 15" id="KW-0479">Metal-binding</keyword>
<evidence type="ECO:0000256" key="11">
    <source>
        <dbReference type="ARBA" id="ARBA00023014"/>
    </source>
</evidence>
<feature type="binding site" evidence="17">
    <location>
        <position position="62"/>
    </location>
    <ligand>
        <name>[4Fe-4S] cluster</name>
        <dbReference type="ChEBI" id="CHEBI:49883"/>
        <note>4Fe-4S-S-AdoMet</note>
    </ligand>
</feature>
<name>A0A5R9KJK1_9BACT</name>
<dbReference type="PANTHER" id="PTHR13932">
    <property type="entry name" value="COPROPORPHYRINIGEN III OXIDASE"/>
    <property type="match status" value="1"/>
</dbReference>